<comment type="similarity">
    <text evidence="2">Belongs to the 2H phosphoesterase superfamily. ThpR family.</text>
</comment>
<organism evidence="4 5">
    <name type="scientific">Candidatus Omnitrophus magneticus</name>
    <dbReference type="NCBI Taxonomy" id="1609969"/>
    <lineage>
        <taxon>Bacteria</taxon>
        <taxon>Pseudomonadati</taxon>
        <taxon>Candidatus Omnitrophota</taxon>
        <taxon>Candidatus Omnitrophus</taxon>
    </lineage>
</organism>
<dbReference type="EMBL" id="JYNY01000458">
    <property type="protein sequence ID" value="KJJ83870.1"/>
    <property type="molecule type" value="Genomic_DNA"/>
</dbReference>
<dbReference type="PANTHER" id="PTHR35561">
    <property type="entry name" value="RNA 2',3'-CYCLIC PHOSPHODIESTERASE"/>
    <property type="match status" value="1"/>
</dbReference>
<feature type="domain" description="Phosphoesterase HXTX" evidence="3">
    <location>
        <begin position="22"/>
        <end position="99"/>
    </location>
</feature>
<keyword evidence="5" id="KW-1185">Reference proteome</keyword>
<dbReference type="EC" id="3.1.4.58" evidence="2"/>
<evidence type="ECO:0000256" key="1">
    <source>
        <dbReference type="ARBA" id="ARBA00022801"/>
    </source>
</evidence>
<comment type="function">
    <text evidence="2">Hydrolyzes RNA 2',3'-cyclic phosphodiester to an RNA 2'-phosphomonoester.</text>
</comment>
<comment type="catalytic activity">
    <reaction evidence="2">
        <text>a 3'-end 2',3'-cyclophospho-ribonucleotide-RNA + H2O = a 3'-end 2'-phospho-ribonucleotide-RNA + H(+)</text>
        <dbReference type="Rhea" id="RHEA:11828"/>
        <dbReference type="Rhea" id="RHEA-COMP:10464"/>
        <dbReference type="Rhea" id="RHEA-COMP:17353"/>
        <dbReference type="ChEBI" id="CHEBI:15377"/>
        <dbReference type="ChEBI" id="CHEBI:15378"/>
        <dbReference type="ChEBI" id="CHEBI:83064"/>
        <dbReference type="ChEBI" id="CHEBI:173113"/>
        <dbReference type="EC" id="3.1.4.58"/>
    </reaction>
</comment>
<dbReference type="InterPro" id="IPR014051">
    <property type="entry name" value="Phosphoesterase_HXTX"/>
</dbReference>
<evidence type="ECO:0000313" key="5">
    <source>
        <dbReference type="Proteomes" id="UP000033428"/>
    </source>
</evidence>
<keyword evidence="1 2" id="KW-0378">Hydrolase</keyword>
<dbReference type="Pfam" id="PF02834">
    <property type="entry name" value="LigT_PEase"/>
    <property type="match status" value="2"/>
</dbReference>
<feature type="short sequence motif" description="HXTX 2" evidence="2">
    <location>
        <begin position="135"/>
        <end position="138"/>
    </location>
</feature>
<keyword evidence="4" id="KW-0436">Ligase</keyword>
<evidence type="ECO:0000259" key="3">
    <source>
        <dbReference type="Pfam" id="PF02834"/>
    </source>
</evidence>
<dbReference type="NCBIfam" id="TIGR02258">
    <property type="entry name" value="2_5_ligase"/>
    <property type="match status" value="1"/>
</dbReference>
<evidence type="ECO:0000256" key="2">
    <source>
        <dbReference type="HAMAP-Rule" id="MF_01940"/>
    </source>
</evidence>
<dbReference type="SUPFAM" id="SSF55144">
    <property type="entry name" value="LigT-like"/>
    <property type="match status" value="1"/>
</dbReference>
<protein>
    <recommendedName>
        <fullName evidence="2">RNA 2',3'-cyclic phosphodiesterase</fullName>
        <shortName evidence="2">RNA 2',3'-CPDase</shortName>
        <ecNumber evidence="2">3.1.4.58</ecNumber>
    </recommendedName>
</protein>
<comment type="caution">
    <text evidence="4">The sequence shown here is derived from an EMBL/GenBank/DDBJ whole genome shotgun (WGS) entry which is preliminary data.</text>
</comment>
<proteinExistence type="inferred from homology"/>
<reference evidence="4 5" key="1">
    <citation type="submission" date="2015-02" db="EMBL/GenBank/DDBJ databases">
        <title>Single-cell genomics of uncultivated deep-branching MTB reveals a conserved set of magnetosome genes.</title>
        <authorList>
            <person name="Kolinko S."/>
            <person name="Richter M."/>
            <person name="Glockner F.O."/>
            <person name="Brachmann A."/>
            <person name="Schuler D."/>
        </authorList>
    </citation>
    <scope>NUCLEOTIDE SEQUENCE [LARGE SCALE GENOMIC DNA]</scope>
    <source>
        <strain evidence="4">SKK-01</strain>
    </source>
</reference>
<dbReference type="AlphaFoldDB" id="A0A0F0CR10"/>
<dbReference type="GO" id="GO:0008664">
    <property type="term" value="F:RNA 2',3'-cyclic 3'-phosphodiesterase activity"/>
    <property type="evidence" value="ECO:0007669"/>
    <property type="project" value="UniProtKB-EC"/>
</dbReference>
<dbReference type="HAMAP" id="MF_01940">
    <property type="entry name" value="RNA_CPDase"/>
    <property type="match status" value="1"/>
</dbReference>
<feature type="short sequence motif" description="HXTX 1" evidence="2">
    <location>
        <begin position="48"/>
        <end position="51"/>
    </location>
</feature>
<accession>A0A0F0CR10</accession>
<dbReference type="InterPro" id="IPR004175">
    <property type="entry name" value="RNA_CPDase"/>
</dbReference>
<feature type="active site" description="Proton acceptor" evidence="2">
    <location>
        <position position="135"/>
    </location>
</feature>
<gene>
    <name evidence="4" type="ORF">OMAG_002255</name>
</gene>
<dbReference type="GO" id="GO:0004113">
    <property type="term" value="F:2',3'-cyclic-nucleotide 3'-phosphodiesterase activity"/>
    <property type="evidence" value="ECO:0007669"/>
    <property type="project" value="InterPro"/>
</dbReference>
<sequence length="195" mass="22135">MNDQNKKNIRAFIAFELSSIVKRDFENIIGELKKSGADVKWVEPRNAHITLKFLGSVPVENISKINSVLKKIADSTKEFKVVLNGVGVFPKWEKIKIIWVGVENGSEELKNIAIKMERAMSELGFSKETKTFSLHITIGRVRSLKNKNKLKDIAVSLTRPPLEIKFFEIILFESTLFSNGPVYTVIERFPLAAEK</sequence>
<dbReference type="GO" id="GO:0016874">
    <property type="term" value="F:ligase activity"/>
    <property type="evidence" value="ECO:0007669"/>
    <property type="project" value="UniProtKB-KW"/>
</dbReference>
<dbReference type="Proteomes" id="UP000033428">
    <property type="component" value="Unassembled WGS sequence"/>
</dbReference>
<evidence type="ECO:0000313" key="4">
    <source>
        <dbReference type="EMBL" id="KJJ83870.1"/>
    </source>
</evidence>
<feature type="domain" description="Phosphoesterase HXTX" evidence="3">
    <location>
        <begin position="101"/>
        <end position="183"/>
    </location>
</feature>
<feature type="active site" description="Proton donor" evidence="2">
    <location>
        <position position="48"/>
    </location>
</feature>
<name>A0A0F0CR10_9BACT</name>
<dbReference type="InterPro" id="IPR009097">
    <property type="entry name" value="Cyclic_Pdiesterase"/>
</dbReference>
<dbReference type="Gene3D" id="3.90.1140.10">
    <property type="entry name" value="Cyclic phosphodiesterase"/>
    <property type="match status" value="1"/>
</dbReference>
<dbReference type="PANTHER" id="PTHR35561:SF1">
    <property type="entry name" value="RNA 2',3'-CYCLIC PHOSPHODIESTERASE"/>
    <property type="match status" value="1"/>
</dbReference>